<organism evidence="4 5">
    <name type="scientific">Isoalcanivorax beigongshangi</name>
    <dbReference type="NCBI Taxonomy" id="3238810"/>
    <lineage>
        <taxon>Bacteria</taxon>
        <taxon>Pseudomonadati</taxon>
        <taxon>Pseudomonadota</taxon>
        <taxon>Gammaproteobacteria</taxon>
        <taxon>Oceanospirillales</taxon>
        <taxon>Alcanivoracaceae</taxon>
        <taxon>Isoalcanivorax</taxon>
    </lineage>
</organism>
<feature type="transmembrane region" description="Helical" evidence="3">
    <location>
        <begin position="854"/>
        <end position="874"/>
    </location>
</feature>
<comment type="caution">
    <text evidence="4">The sequence shown here is derived from an EMBL/GenBank/DDBJ whole genome shotgun (WGS) entry which is preliminary data.</text>
</comment>
<feature type="transmembrane region" description="Helical" evidence="3">
    <location>
        <begin position="480"/>
        <end position="499"/>
    </location>
</feature>
<feature type="transmembrane region" description="Helical" evidence="3">
    <location>
        <begin position="531"/>
        <end position="549"/>
    </location>
</feature>
<feature type="transmembrane region" description="Helical" evidence="3">
    <location>
        <begin position="1121"/>
        <end position="1140"/>
    </location>
</feature>
<dbReference type="InterPro" id="IPR019286">
    <property type="entry name" value="DUF2339_TM"/>
</dbReference>
<feature type="transmembrane region" description="Helical" evidence="3">
    <location>
        <begin position="807"/>
        <end position="823"/>
    </location>
</feature>
<keyword evidence="3" id="KW-0812">Transmembrane</keyword>
<evidence type="ECO:0000256" key="3">
    <source>
        <dbReference type="SAM" id="Phobius"/>
    </source>
</evidence>
<feature type="transmembrane region" description="Helical" evidence="3">
    <location>
        <begin position="453"/>
        <end position="473"/>
    </location>
</feature>
<feature type="region of interest" description="Disordered" evidence="2">
    <location>
        <begin position="386"/>
        <end position="407"/>
    </location>
</feature>
<dbReference type="Proteomes" id="UP001562065">
    <property type="component" value="Unassembled WGS sequence"/>
</dbReference>
<feature type="transmembrane region" description="Helical" evidence="3">
    <location>
        <begin position="1217"/>
        <end position="1237"/>
    </location>
</feature>
<feature type="transmembrane region" description="Helical" evidence="3">
    <location>
        <begin position="1023"/>
        <end position="1041"/>
    </location>
</feature>
<evidence type="ECO:0000256" key="1">
    <source>
        <dbReference type="SAM" id="Coils"/>
    </source>
</evidence>
<feature type="transmembrane region" description="Helical" evidence="3">
    <location>
        <begin position="694"/>
        <end position="715"/>
    </location>
</feature>
<name>A0ABV4AI87_9GAMM</name>
<feature type="transmembrane region" description="Helical" evidence="3">
    <location>
        <begin position="12"/>
        <end position="43"/>
    </location>
</feature>
<dbReference type="PANTHER" id="PTHR38434:SF1">
    <property type="entry name" value="BLL2549 PROTEIN"/>
    <property type="match status" value="1"/>
</dbReference>
<feature type="transmembrane region" description="Helical" evidence="3">
    <location>
        <begin position="941"/>
        <end position="960"/>
    </location>
</feature>
<dbReference type="PANTHER" id="PTHR38434">
    <property type="entry name" value="BLL2549 PROTEIN"/>
    <property type="match status" value="1"/>
</dbReference>
<gene>
    <name evidence="4" type="ORF">AB5I84_10320</name>
</gene>
<dbReference type="Pfam" id="PF10101">
    <property type="entry name" value="DUF2339"/>
    <property type="match status" value="1"/>
</dbReference>
<feature type="transmembrane region" description="Helical" evidence="3">
    <location>
        <begin position="772"/>
        <end position="795"/>
    </location>
</feature>
<sequence>MANRSGTVAVVVTALLAVAVLVGMGLALLPALLVAGLGAVTLLQAQQRLAHLQQQLDAQQLRLEQLAQQLQQRGDHPATAPATAVPVSAEIGERSAAEIVANDAPVSVAGDAAWTSAAATTAEDDRPSRAADLAGAQAQPVSGTSAEAPLVIGSSAAARRDAARVQQLAASVPPGAQDPARALAPAEAAASAAARRADGAQTSTAAVTLPAGSDATAAADSLAATVGGGEQAAPQRSDRTPSPAAFPGEASQADLQKQAADPSLPPGSPADPVVAGPGSALETMPDAVATVVPSASPDAAAASAPAATSSPSVASAVRPSETAASPSTPVTSSSLGVAAAVPTAERERGAAPAVPMAPAAPSQAGIPPHAAVGTVALEAVAPSRTAAPSAAGGGNSSPPSGPDHGDALTGFAARLRNRLAGGNALAKLGVLLLFIGLAFLLRHATEGWVVPIWLRYLGVAAVGGVLAGVGVLLRRRRPGYAQILQGAGIAVLYLTTLATVKLHPLLPTGVGLTLMVVLSALLVWRALRENSEALAVVALAGALAAPVLVSTGSSQALALFSYLLVLNLALTAISAVRQWRQLNRVALIGTFALAAAWGVRDYQPALLWQVEPFLLALVALHGLMGVLLSRQSLNAGRSLARTLQGGQLLAPPLLGLGLQAAVVGHLPYAMAISALGWGLFYGVLAWGTRRRWGAPAALLTDTCAMLALVFASLAIPLALNAGWSAAVWAVEGAGLYWLGSRQQRRAPRWLGVVIQGGALLAFLASLRHGVDTALAGSSLGLWLLVAAFATSAALMRRQPAADGRLQPLWGVVLAALLLLSPLLHSAQALYWVLAWAGLAVAVLLLAWQQRWPLLAAVGSALLALSAFGWLLGLLARVLDHGLQPPLWQGLLVSGLLATGAAALYRLGGRWRWAAGTALAATLLVWGVVWLEWLTAAWQGRALWAALLALIAATGLLLRGYGALLAWPAAARGLLAVAPLALLALLLGWPRTAPVLAGWVPLAWLALLAAHAVGLATLAAAGRLAHAAGAVLTVVLAALAVGEGVSGGWPWSAWGRWAALAMGLAALWALSRSAAPRRWPLRLQPAAYQQLALPLLALGTWLSAVLLLTGSGAGFGLRYLPLLNPLELLALALVALWPTLWRAAPGWQQHGSRVLAGLLWAVWATTLVMRTAYHWLQVPWHSSAMLHSMFVQAGWSLVWMLMALALMWGGHRRGQRSLWMVGAAVIAVVVLKLFLVELGQQGSLARIVSFIGVGVLVLVVGYVAPLPPRQANRSE</sequence>
<feature type="region of interest" description="Disordered" evidence="2">
    <location>
        <begin position="302"/>
        <end position="365"/>
    </location>
</feature>
<keyword evidence="1" id="KW-0175">Coiled coil</keyword>
<feature type="transmembrane region" description="Helical" evidence="3">
    <location>
        <begin position="1184"/>
        <end position="1205"/>
    </location>
</feature>
<feature type="region of interest" description="Disordered" evidence="2">
    <location>
        <begin position="118"/>
        <end position="144"/>
    </location>
</feature>
<keyword evidence="5" id="KW-1185">Reference proteome</keyword>
<feature type="transmembrane region" description="Helical" evidence="3">
    <location>
        <begin position="721"/>
        <end position="739"/>
    </location>
</feature>
<feature type="transmembrane region" description="Helical" evidence="3">
    <location>
        <begin position="972"/>
        <end position="989"/>
    </location>
</feature>
<feature type="compositionally biased region" description="Low complexity" evidence="2">
    <location>
        <begin position="302"/>
        <end position="334"/>
    </location>
</feature>
<keyword evidence="3" id="KW-1133">Transmembrane helix</keyword>
<evidence type="ECO:0000313" key="4">
    <source>
        <dbReference type="EMBL" id="MEY1662541.1"/>
    </source>
</evidence>
<dbReference type="RefSeq" id="WP_369455775.1">
    <property type="nucleotide sequence ID" value="NZ_JBGCUO010000001.1"/>
</dbReference>
<feature type="transmembrane region" description="Helical" evidence="3">
    <location>
        <begin position="1152"/>
        <end position="1172"/>
    </location>
</feature>
<feature type="transmembrane region" description="Helical" evidence="3">
    <location>
        <begin position="555"/>
        <end position="575"/>
    </location>
</feature>
<feature type="transmembrane region" description="Helical" evidence="3">
    <location>
        <begin position="668"/>
        <end position="687"/>
    </location>
</feature>
<feature type="coiled-coil region" evidence="1">
    <location>
        <begin position="42"/>
        <end position="73"/>
    </location>
</feature>
<feature type="transmembrane region" description="Helical" evidence="3">
    <location>
        <begin position="1243"/>
        <end position="1263"/>
    </location>
</feature>
<feature type="transmembrane region" description="Helical" evidence="3">
    <location>
        <begin position="995"/>
        <end position="1016"/>
    </location>
</feature>
<feature type="compositionally biased region" description="Low complexity" evidence="2">
    <location>
        <begin position="350"/>
        <end position="364"/>
    </location>
</feature>
<keyword evidence="3" id="KW-0472">Membrane</keyword>
<feature type="transmembrane region" description="Helical" evidence="3">
    <location>
        <begin position="916"/>
        <end position="935"/>
    </location>
</feature>
<feature type="transmembrane region" description="Helical" evidence="3">
    <location>
        <begin position="1053"/>
        <end position="1069"/>
    </location>
</feature>
<proteinExistence type="predicted"/>
<feature type="transmembrane region" description="Helical" evidence="3">
    <location>
        <begin position="1090"/>
        <end position="1109"/>
    </location>
</feature>
<feature type="transmembrane region" description="Helical" evidence="3">
    <location>
        <begin position="505"/>
        <end position="524"/>
    </location>
</feature>
<feature type="region of interest" description="Disordered" evidence="2">
    <location>
        <begin position="224"/>
        <end position="280"/>
    </location>
</feature>
<protein>
    <submittedName>
        <fullName evidence="4">DUF2339 domain-containing protein</fullName>
    </submittedName>
</protein>
<feature type="transmembrane region" description="Helical" evidence="3">
    <location>
        <begin position="605"/>
        <end position="628"/>
    </location>
</feature>
<dbReference type="EMBL" id="JBGCUO010000001">
    <property type="protein sequence ID" value="MEY1662541.1"/>
    <property type="molecule type" value="Genomic_DNA"/>
</dbReference>
<evidence type="ECO:0000313" key="5">
    <source>
        <dbReference type="Proteomes" id="UP001562065"/>
    </source>
</evidence>
<accession>A0ABV4AI87</accession>
<evidence type="ECO:0000256" key="2">
    <source>
        <dbReference type="SAM" id="MobiDB-lite"/>
    </source>
</evidence>
<reference evidence="4 5" key="1">
    <citation type="submission" date="2024-07" db="EMBL/GenBank/DDBJ databases">
        <authorList>
            <person name="Ren Q."/>
        </authorList>
    </citation>
    <scope>NUCLEOTIDE SEQUENCE [LARGE SCALE GENOMIC DNA]</scope>
    <source>
        <strain evidence="4 5">REN37</strain>
    </source>
</reference>
<feature type="transmembrane region" description="Helical" evidence="3">
    <location>
        <begin position="886"/>
        <end position="904"/>
    </location>
</feature>
<feature type="transmembrane region" description="Helical" evidence="3">
    <location>
        <begin position="829"/>
        <end position="847"/>
    </location>
</feature>
<feature type="transmembrane region" description="Helical" evidence="3">
    <location>
        <begin position="746"/>
        <end position="766"/>
    </location>
</feature>
<feature type="transmembrane region" description="Helical" evidence="3">
    <location>
        <begin position="424"/>
        <end position="441"/>
    </location>
</feature>